<sequence>MFVNDIQRYVKLGILNKNMLVLVLDVSKIKYRNFINQNNKKGVTLVNYFNIVKNLAIVLLVVVSISACSSTYHVPVYSNVPDKIKSTDVTVGLNQEEVYVKFVVSNSGSAGVGFGILGAIIASVVDSAINSSSSEDAEKLAKPFRDATIDVDFSKEFASALNAQLKNVSWLKVNDVMVNNSYQYDKTPEMVKSSSSNAVLLIATNYYMDPALGSFNIDTVLTMHPNDKTLIALAEKNRPYLEVPFLYRNKIRFRFKLPTKASTQKIAIEEWVKNDANELITALRNGVAKVAEMIALDLAKIVDKNAKVDNANESETPKEVIVATGENFKIARLRNGDLVTTIN</sequence>
<gene>
    <name evidence="1" type="ORF">MNBD_GAMMA22-196</name>
</gene>
<organism evidence="1">
    <name type="scientific">hydrothermal vent metagenome</name>
    <dbReference type="NCBI Taxonomy" id="652676"/>
    <lineage>
        <taxon>unclassified sequences</taxon>
        <taxon>metagenomes</taxon>
        <taxon>ecological metagenomes</taxon>
    </lineage>
</organism>
<reference evidence="1" key="1">
    <citation type="submission" date="2018-06" db="EMBL/GenBank/DDBJ databases">
        <authorList>
            <person name="Zhirakovskaya E."/>
        </authorList>
    </citation>
    <scope>NUCLEOTIDE SEQUENCE</scope>
</reference>
<name>A0A3B1ADE4_9ZZZZ</name>
<dbReference type="AlphaFoldDB" id="A0A3B1ADE4"/>
<protein>
    <submittedName>
        <fullName evidence="1">Uncharacterized protein</fullName>
    </submittedName>
</protein>
<proteinExistence type="predicted"/>
<accession>A0A3B1ADE4</accession>
<evidence type="ECO:0000313" key="1">
    <source>
        <dbReference type="EMBL" id="VAX01892.1"/>
    </source>
</evidence>
<dbReference type="EMBL" id="UOFS01000050">
    <property type="protein sequence ID" value="VAX01892.1"/>
    <property type="molecule type" value="Genomic_DNA"/>
</dbReference>